<reference evidence="2 3" key="1">
    <citation type="submission" date="2019-08" db="EMBL/GenBank/DDBJ databases">
        <title>Complete genome sequence of Thermosulfurimonas marina SU872T, an anaerobic thermophilic chemolithoautotrophic bacterium isolated from a shallow marine hydrothermal vent.</title>
        <authorList>
            <person name="Allioux M."/>
            <person name="Jebbar M."/>
            <person name="Slobodkina G."/>
            <person name="Slobodkin A."/>
            <person name="Moalic Y."/>
            <person name="Frolova A."/>
            <person name="Shao Z."/>
            <person name="Alain K."/>
        </authorList>
    </citation>
    <scope>NUCLEOTIDE SEQUENCE [LARGE SCALE GENOMIC DNA]</scope>
    <source>
        <strain evidence="2 3">SU872</strain>
    </source>
</reference>
<keyword evidence="2" id="KW-0269">Exonuclease</keyword>
<dbReference type="PANTHER" id="PTHR38462">
    <property type="entry name" value="EXONUCLEASE-LIKE PROTEIN"/>
    <property type="match status" value="1"/>
</dbReference>
<dbReference type="SUPFAM" id="SSF53098">
    <property type="entry name" value="Ribonuclease H-like"/>
    <property type="match status" value="1"/>
</dbReference>
<keyword evidence="2" id="KW-0540">Nuclease</keyword>
<dbReference type="EMBL" id="CP042909">
    <property type="protein sequence ID" value="QJA05933.1"/>
    <property type="molecule type" value="Genomic_DNA"/>
</dbReference>
<organism evidence="2 3">
    <name type="scientific">Thermosulfurimonas marina</name>
    <dbReference type="NCBI Taxonomy" id="2047767"/>
    <lineage>
        <taxon>Bacteria</taxon>
        <taxon>Pseudomonadati</taxon>
        <taxon>Thermodesulfobacteriota</taxon>
        <taxon>Thermodesulfobacteria</taxon>
        <taxon>Thermodesulfobacteriales</taxon>
        <taxon>Thermodesulfobacteriaceae</taxon>
        <taxon>Thermosulfurimonas</taxon>
    </lineage>
</organism>
<sequence length="198" mass="22591">MSGRIASGEPSVRLDPWCRSLPEPLAREVLRAPERHILFLDIETEGLSKERNGLTVLGTMVGRCYRAFVAGHNLEKGPAYLGRFPVWVTFGGSTFDLPFLRAHFPHLPAPALHIDLCRVFRHLGYRGGLKKLEIRFGLSRKTQGLTGYHAVRLWQRWQRERDRRALRLLLHYNREDVANLRPLLEIAAAKLGREAPLG</sequence>
<dbReference type="Pfam" id="PF13482">
    <property type="entry name" value="RNase_H_2"/>
    <property type="match status" value="1"/>
</dbReference>
<dbReference type="InterPro" id="IPR012337">
    <property type="entry name" value="RNaseH-like_sf"/>
</dbReference>
<evidence type="ECO:0000313" key="2">
    <source>
        <dbReference type="EMBL" id="QJA05933.1"/>
    </source>
</evidence>
<accession>A0A6H1WRW3</accession>
<evidence type="ECO:0000259" key="1">
    <source>
        <dbReference type="Pfam" id="PF13482"/>
    </source>
</evidence>
<keyword evidence="3" id="KW-1185">Reference proteome</keyword>
<evidence type="ECO:0000313" key="3">
    <source>
        <dbReference type="Proteomes" id="UP000501253"/>
    </source>
</evidence>
<dbReference type="GO" id="GO:0004527">
    <property type="term" value="F:exonuclease activity"/>
    <property type="evidence" value="ECO:0007669"/>
    <property type="project" value="UniProtKB-KW"/>
</dbReference>
<keyword evidence="2" id="KW-0378">Hydrolase</keyword>
<protein>
    <submittedName>
        <fullName evidence="2">Exonuclease</fullName>
    </submittedName>
</protein>
<dbReference type="KEGG" id="tmai:FVE67_03580"/>
<gene>
    <name evidence="2" type="ORF">FVE67_03580</name>
</gene>
<feature type="domain" description="YprB ribonuclease H-like" evidence="1">
    <location>
        <begin position="38"/>
        <end position="185"/>
    </location>
</feature>
<proteinExistence type="predicted"/>
<dbReference type="PANTHER" id="PTHR38462:SF1">
    <property type="entry name" value="YPRB RIBONUCLEASE H-LIKE DOMAIN-CONTAINING PROTEIN"/>
    <property type="match status" value="1"/>
</dbReference>
<name>A0A6H1WRW3_9BACT</name>
<dbReference type="AlphaFoldDB" id="A0A6H1WRW3"/>
<dbReference type="InterPro" id="IPR038720">
    <property type="entry name" value="YprB_RNase_H-like_dom"/>
</dbReference>
<dbReference type="Proteomes" id="UP000501253">
    <property type="component" value="Chromosome"/>
</dbReference>